<evidence type="ECO:0000313" key="2">
    <source>
        <dbReference type="Proteomes" id="UP000629963"/>
    </source>
</evidence>
<accession>A0ABR7J5G3</accession>
<reference evidence="1 2" key="1">
    <citation type="submission" date="2020-08" db="EMBL/GenBank/DDBJ databases">
        <title>Description of novel Flavobacterium F-380 isolate.</title>
        <authorList>
            <person name="Saticioglu I.B."/>
            <person name="Duman M."/>
            <person name="Altun S."/>
        </authorList>
    </citation>
    <scope>NUCLEOTIDE SEQUENCE [LARGE SCALE GENOMIC DNA]</scope>
    <source>
        <strain evidence="1 2">F-380</strain>
    </source>
</reference>
<keyword evidence="2" id="KW-1185">Reference proteome</keyword>
<dbReference type="EMBL" id="JACRUJ010000001">
    <property type="protein sequence ID" value="MBC5840579.1"/>
    <property type="molecule type" value="Genomic_DNA"/>
</dbReference>
<sequence length="126" mass="14676">MLNKGLRDEKKVKIDTMLTTLLSLVFVPKFWDIDDTSLIDNQLTDLSLNTAILCEISEKDLITLLSGYGFDWEDKERFADFLVKYSKVFPNDFYSKALSIYERIQLDSKTFSFEIATKINNLKKIM</sequence>
<evidence type="ECO:0000313" key="1">
    <source>
        <dbReference type="EMBL" id="MBC5840579.1"/>
    </source>
</evidence>
<dbReference type="RefSeq" id="WP_187009145.1">
    <property type="nucleotide sequence ID" value="NZ_JACRUI010000001.1"/>
</dbReference>
<comment type="caution">
    <text evidence="1">The sequence shown here is derived from an EMBL/GenBank/DDBJ whole genome shotgun (WGS) entry which is preliminary data.</text>
</comment>
<name>A0ABR7J5G3_9FLAO</name>
<proteinExistence type="predicted"/>
<organism evidence="1 2">
    <name type="scientific">Flavobacterium kayseriense</name>
    <dbReference type="NCBI Taxonomy" id="2764714"/>
    <lineage>
        <taxon>Bacteria</taxon>
        <taxon>Pseudomonadati</taxon>
        <taxon>Bacteroidota</taxon>
        <taxon>Flavobacteriia</taxon>
        <taxon>Flavobacteriales</taxon>
        <taxon>Flavobacteriaceae</taxon>
        <taxon>Flavobacterium</taxon>
    </lineage>
</organism>
<dbReference type="Proteomes" id="UP000629963">
    <property type="component" value="Unassembled WGS sequence"/>
</dbReference>
<gene>
    <name evidence="1" type="ORF">H8R23_04105</name>
</gene>
<protein>
    <submittedName>
        <fullName evidence="1">Uncharacterized protein</fullName>
    </submittedName>
</protein>